<keyword evidence="1" id="KW-0472">Membrane</keyword>
<feature type="domain" description="Methyltransferase type 11" evidence="2">
    <location>
        <begin position="114"/>
        <end position="208"/>
    </location>
</feature>
<name>A0ABM9IC89_9BACT</name>
<evidence type="ECO:0000313" key="3">
    <source>
        <dbReference type="EMBL" id="CAI9085276.1"/>
    </source>
</evidence>
<dbReference type="PANTHER" id="PTHR43861">
    <property type="entry name" value="TRANS-ACONITATE 2-METHYLTRANSFERASE-RELATED"/>
    <property type="match status" value="1"/>
</dbReference>
<sequence>MKNSQRLCNALAEEERLKKIGNSMFLNYKQQNKNSPPFLLLKKQKKKRTKTYLKIILLIVSSINFFSLKLFSYNPITNDSLELARLYDKLSTPQYIQGKELIKLLKVTPGSFVLDLGCGTGRLAAYLRELVGPKGWIIGMDPSPYRIEIAKQKMKKGLSFQLGGSEDLGVFKDNFFDFVYLNSVFYWIRDKETALVEIYRILKPGGKLGITSGYKFENSPLLKIVNEAIMEVMGKEFASGEMNEDSFGKEDFKELLKESGFLIIHFEQKEYTDYFSSPKEVIQFFKASSNGNLLEDIPQTKRAFILSKIETRLERLRSSKGIKIIHWTMLAVCQKPL</sequence>
<dbReference type="Proteomes" id="UP001161497">
    <property type="component" value="Chromosome"/>
</dbReference>
<gene>
    <name evidence="3" type="ORF">MFUM_0900</name>
</gene>
<keyword evidence="4" id="KW-1185">Reference proteome</keyword>
<accession>A0ABM9IC89</accession>
<evidence type="ECO:0000259" key="2">
    <source>
        <dbReference type="Pfam" id="PF08241"/>
    </source>
</evidence>
<protein>
    <submittedName>
        <fullName evidence="3">Methylase involved in ubiquinone/menaquinone biosynthesis</fullName>
    </submittedName>
</protein>
<keyword evidence="3" id="KW-0489">Methyltransferase</keyword>
<dbReference type="InterPro" id="IPR029063">
    <property type="entry name" value="SAM-dependent_MTases_sf"/>
</dbReference>
<dbReference type="Gene3D" id="3.40.50.150">
    <property type="entry name" value="Vaccinia Virus protein VP39"/>
    <property type="match status" value="1"/>
</dbReference>
<keyword evidence="1" id="KW-0812">Transmembrane</keyword>
<dbReference type="CDD" id="cd02440">
    <property type="entry name" value="AdoMet_MTases"/>
    <property type="match status" value="1"/>
</dbReference>
<dbReference type="GO" id="GO:0008168">
    <property type="term" value="F:methyltransferase activity"/>
    <property type="evidence" value="ECO:0007669"/>
    <property type="project" value="UniProtKB-KW"/>
</dbReference>
<dbReference type="InterPro" id="IPR013216">
    <property type="entry name" value="Methyltransf_11"/>
</dbReference>
<keyword evidence="3" id="KW-0830">Ubiquinone</keyword>
<feature type="transmembrane region" description="Helical" evidence="1">
    <location>
        <begin position="52"/>
        <end position="71"/>
    </location>
</feature>
<reference evidence="3" key="1">
    <citation type="submission" date="2023-03" db="EMBL/GenBank/DDBJ databases">
        <authorList>
            <person name="Cremers G."/>
            <person name="Picone N."/>
        </authorList>
    </citation>
    <scope>NUCLEOTIDE SEQUENCE</scope>
    <source>
        <strain evidence="3">Sample_alias</strain>
    </source>
</reference>
<proteinExistence type="predicted"/>
<dbReference type="Pfam" id="PF08241">
    <property type="entry name" value="Methyltransf_11"/>
    <property type="match status" value="1"/>
</dbReference>
<keyword evidence="1" id="KW-1133">Transmembrane helix</keyword>
<dbReference type="GO" id="GO:0032259">
    <property type="term" value="P:methylation"/>
    <property type="evidence" value="ECO:0007669"/>
    <property type="project" value="UniProtKB-KW"/>
</dbReference>
<dbReference type="EMBL" id="OX458932">
    <property type="protein sequence ID" value="CAI9085276.1"/>
    <property type="molecule type" value="Genomic_DNA"/>
</dbReference>
<organism evidence="3 4">
    <name type="scientific">Candidatus Methylacidiphilum fumarolicum</name>
    <dbReference type="NCBI Taxonomy" id="591154"/>
    <lineage>
        <taxon>Bacteria</taxon>
        <taxon>Pseudomonadati</taxon>
        <taxon>Verrucomicrobiota</taxon>
        <taxon>Methylacidiphilae</taxon>
        <taxon>Methylacidiphilales</taxon>
        <taxon>Methylacidiphilaceae</taxon>
        <taxon>Methylacidiphilum (ex Ratnadevi et al. 2023)</taxon>
    </lineage>
</organism>
<dbReference type="SUPFAM" id="SSF53335">
    <property type="entry name" value="S-adenosyl-L-methionine-dependent methyltransferases"/>
    <property type="match status" value="1"/>
</dbReference>
<evidence type="ECO:0000313" key="4">
    <source>
        <dbReference type="Proteomes" id="UP001161497"/>
    </source>
</evidence>
<dbReference type="RefSeq" id="WP_009061376.1">
    <property type="nucleotide sequence ID" value="NZ_JAHXRZ010000002.1"/>
</dbReference>
<evidence type="ECO:0000256" key="1">
    <source>
        <dbReference type="SAM" id="Phobius"/>
    </source>
</evidence>
<keyword evidence="3" id="KW-0808">Transferase</keyword>